<dbReference type="Proteomes" id="UP000812982">
    <property type="component" value="Unassembled WGS sequence"/>
</dbReference>
<dbReference type="EMBL" id="VOMB01000027">
    <property type="protein sequence ID" value="MBU9767046.1"/>
    <property type="molecule type" value="Genomic_DNA"/>
</dbReference>
<evidence type="ECO:0000256" key="1">
    <source>
        <dbReference type="SAM" id="MobiDB-lite"/>
    </source>
</evidence>
<gene>
    <name evidence="2" type="ORF">FR943_24820</name>
</gene>
<sequence>MGNSVEVVTSELLVASDRLRSAGQRLQDGLSAVDLETSNLLGSGWKGEAATAFGSAWDQWHKGAGQVVRSLQAMSDLLSVAGKEYAKTDEQAGGALDSTMQTTGGGGGSASGGGSSSGGGAAAPSASGGSSGTAGQAGAAGGSTAPQQSLSDQMNLGQVMQPLSQLGQIPAQMAGGLAQAAQVASGVVQQAVQAGSELAQQGDAPTEAEDAEDADAGVEDTGAPEGAEGGDGATAPVQPRTEGPAAAGPQASPGRSL</sequence>
<feature type="compositionally biased region" description="Gly residues" evidence="1">
    <location>
        <begin position="103"/>
        <end position="121"/>
    </location>
</feature>
<feature type="compositionally biased region" description="Low complexity" evidence="1">
    <location>
        <begin position="243"/>
        <end position="257"/>
    </location>
</feature>
<evidence type="ECO:0000313" key="2">
    <source>
        <dbReference type="EMBL" id="MBU9767046.1"/>
    </source>
</evidence>
<feature type="region of interest" description="Disordered" evidence="1">
    <location>
        <begin position="89"/>
        <end position="156"/>
    </location>
</feature>
<organism evidence="2 3">
    <name type="scientific">[Mycobacterium] fortunisiensis</name>
    <dbReference type="NCBI Taxonomy" id="2600579"/>
    <lineage>
        <taxon>Bacteria</taxon>
        <taxon>Bacillati</taxon>
        <taxon>Actinomycetota</taxon>
        <taxon>Actinomycetes</taxon>
        <taxon>Mycobacteriales</taxon>
        <taxon>Mycobacteriaceae</taxon>
        <taxon>Mycolicibacterium</taxon>
    </lineage>
</organism>
<dbReference type="Pfam" id="PF06013">
    <property type="entry name" value="WXG100"/>
    <property type="match status" value="1"/>
</dbReference>
<comment type="caution">
    <text evidence="2">The sequence shown here is derived from an EMBL/GenBank/DDBJ whole genome shotgun (WGS) entry which is preliminary data.</text>
</comment>
<evidence type="ECO:0000313" key="3">
    <source>
        <dbReference type="Proteomes" id="UP000812982"/>
    </source>
</evidence>
<dbReference type="NCBIfam" id="TIGR03930">
    <property type="entry name" value="WXG100_ESAT6"/>
    <property type="match status" value="1"/>
</dbReference>
<feature type="compositionally biased region" description="Low complexity" evidence="1">
    <location>
        <begin position="122"/>
        <end position="149"/>
    </location>
</feature>
<keyword evidence="3" id="KW-1185">Reference proteome</keyword>
<dbReference type="InterPro" id="IPR010310">
    <property type="entry name" value="T7SS_ESAT-6-like"/>
</dbReference>
<dbReference type="RefSeq" id="WP_217160905.1">
    <property type="nucleotide sequence ID" value="NZ_VOMB01000027.1"/>
</dbReference>
<feature type="compositionally biased region" description="Acidic residues" evidence="1">
    <location>
        <begin position="206"/>
        <end position="218"/>
    </location>
</feature>
<accession>A0ABS6KUU3</accession>
<name>A0ABS6KUU3_9MYCO</name>
<feature type="region of interest" description="Disordered" evidence="1">
    <location>
        <begin position="196"/>
        <end position="257"/>
    </location>
</feature>
<protein>
    <submittedName>
        <fullName evidence="2">WXG100 family type VII secretion target</fullName>
    </submittedName>
</protein>
<reference evidence="2 3" key="1">
    <citation type="journal article" date="2021" name="Sci. Rep.">
        <title>Phenotypic and genomic hallmarks of a novel, potentially pathogenic rapidly growing Mycobacterium species related to the Mycobacterium fortuitum complex.</title>
        <authorList>
            <person name="Gharbi R."/>
            <person name="Khanna V."/>
            <person name="Frigui W."/>
            <person name="Mhenni B."/>
            <person name="Brosch R."/>
            <person name="Mardassi H."/>
        </authorList>
    </citation>
    <scope>NUCLEOTIDE SEQUENCE [LARGE SCALE GENOMIC DNA]</scope>
    <source>
        <strain evidence="2 3">TNTM28</strain>
    </source>
</reference>
<proteinExistence type="predicted"/>